<evidence type="ECO:0000313" key="5">
    <source>
        <dbReference type="Proteomes" id="UP000198431"/>
    </source>
</evidence>
<keyword evidence="1" id="KW-1133">Transmembrane helix</keyword>
<evidence type="ECO:0000256" key="1">
    <source>
        <dbReference type="SAM" id="Phobius"/>
    </source>
</evidence>
<dbReference type="Proteomes" id="UP000184216">
    <property type="component" value="Unassembled WGS sequence"/>
</dbReference>
<comment type="caution">
    <text evidence="2">The sequence shown here is derived from an EMBL/GenBank/DDBJ whole genome shotgun (WGS) entry which is preliminary data.</text>
</comment>
<feature type="transmembrane region" description="Helical" evidence="1">
    <location>
        <begin position="7"/>
        <end position="31"/>
    </location>
</feature>
<proteinExistence type="predicted"/>
<gene>
    <name evidence="2" type="ORF">B0A72_11740</name>
    <name evidence="3" type="ORF">SAMN05444387_0142</name>
</gene>
<keyword evidence="4" id="KW-1185">Reference proteome</keyword>
<dbReference type="Proteomes" id="UP000198431">
    <property type="component" value="Unassembled WGS sequence"/>
</dbReference>
<dbReference type="RefSeq" id="WP_073392976.1">
    <property type="nucleotide sequence ID" value="NZ_FRBX01000001.1"/>
</dbReference>
<keyword evidence="1" id="KW-0472">Membrane</keyword>
<dbReference type="AlphaFoldDB" id="A0AB36P0G0"/>
<dbReference type="EMBL" id="MUHB01000009">
    <property type="protein sequence ID" value="OXB04645.1"/>
    <property type="molecule type" value="Genomic_DNA"/>
</dbReference>
<evidence type="ECO:0000313" key="4">
    <source>
        <dbReference type="Proteomes" id="UP000184216"/>
    </source>
</evidence>
<evidence type="ECO:0000313" key="2">
    <source>
        <dbReference type="EMBL" id="OXB04645.1"/>
    </source>
</evidence>
<protein>
    <submittedName>
        <fullName evidence="2">Uncharacterized protein</fullName>
    </submittedName>
</protein>
<keyword evidence="1" id="KW-0812">Transmembrane</keyword>
<evidence type="ECO:0000313" key="3">
    <source>
        <dbReference type="EMBL" id="SHL25276.1"/>
    </source>
</evidence>
<reference evidence="2 5" key="1">
    <citation type="submission" date="2016-11" db="EMBL/GenBank/DDBJ databases">
        <title>Whole genomes of Flavobacteriaceae.</title>
        <authorList>
            <person name="Stine C."/>
            <person name="Li C."/>
            <person name="Tadesse D."/>
        </authorList>
    </citation>
    <scope>NUCLEOTIDE SEQUENCE [LARGE SCALE GENOMIC DNA]</scope>
    <source>
        <strain evidence="2 5">ATCC 19366</strain>
    </source>
</reference>
<reference evidence="3 4" key="2">
    <citation type="submission" date="2016-11" db="EMBL/GenBank/DDBJ databases">
        <authorList>
            <person name="Varghese N."/>
            <person name="Submissions S."/>
        </authorList>
    </citation>
    <scope>NUCLEOTIDE SEQUENCE [LARGE SCALE GENOMIC DNA]</scope>
    <source>
        <strain evidence="3 4">DSM 6368</strain>
    </source>
</reference>
<accession>A0AB36P0G0</accession>
<sequence>MKKILKYLLIILVSLCILYNLIIFGLTYLYFHRPDPSGSDEIKEYEFKTTTSNLKKEFKMICDKSSHLSYKDSVYYQNENTGNANTIQITKEGEKLVYFLTLNEKLDDKNLHATFFLYYINGKSEDDFGWFSFEKHKKVKLFEKEIIEPLSKKYKKLE</sequence>
<dbReference type="EMBL" id="FRBX01000001">
    <property type="protein sequence ID" value="SHL25276.1"/>
    <property type="molecule type" value="Genomic_DNA"/>
</dbReference>
<organism evidence="2 5">
    <name type="scientific">Flavobacterium pectinovorum</name>
    <dbReference type="NCBI Taxonomy" id="29533"/>
    <lineage>
        <taxon>Bacteria</taxon>
        <taxon>Pseudomonadati</taxon>
        <taxon>Bacteroidota</taxon>
        <taxon>Flavobacteriia</taxon>
        <taxon>Flavobacteriales</taxon>
        <taxon>Flavobacteriaceae</taxon>
        <taxon>Flavobacterium</taxon>
    </lineage>
</organism>
<name>A0AB36P0G0_9FLAO</name>